<dbReference type="RefSeq" id="WP_377186558.1">
    <property type="nucleotide sequence ID" value="NZ_JBHUPD010000002.1"/>
</dbReference>
<reference evidence="3" key="1">
    <citation type="journal article" date="2019" name="Int. J. Syst. Evol. Microbiol.">
        <title>The Global Catalogue of Microorganisms (GCM) 10K type strain sequencing project: providing services to taxonomists for standard genome sequencing and annotation.</title>
        <authorList>
            <consortium name="The Broad Institute Genomics Platform"/>
            <consortium name="The Broad Institute Genome Sequencing Center for Infectious Disease"/>
            <person name="Wu L."/>
            <person name="Ma J."/>
        </authorList>
    </citation>
    <scope>NUCLEOTIDE SEQUENCE [LARGE SCALE GENOMIC DNA]</scope>
    <source>
        <strain evidence="3">KCTC 22437</strain>
    </source>
</reference>
<feature type="domain" description="Peptidase C39" evidence="1">
    <location>
        <begin position="1"/>
        <end position="19"/>
    </location>
</feature>
<comment type="caution">
    <text evidence="2">The sequence shown here is derived from an EMBL/GenBank/DDBJ whole genome shotgun (WGS) entry which is preliminary data.</text>
</comment>
<organism evidence="2 3">
    <name type="scientific">Mucilaginibacter ximonensis</name>
    <dbReference type="NCBI Taxonomy" id="538021"/>
    <lineage>
        <taxon>Bacteria</taxon>
        <taxon>Pseudomonadati</taxon>
        <taxon>Bacteroidota</taxon>
        <taxon>Sphingobacteriia</taxon>
        <taxon>Sphingobacteriales</taxon>
        <taxon>Sphingobacteriaceae</taxon>
        <taxon>Mucilaginibacter</taxon>
    </lineage>
</organism>
<dbReference type="Pfam" id="PF03412">
    <property type="entry name" value="Peptidase_C39"/>
    <property type="match status" value="1"/>
</dbReference>
<proteinExistence type="predicted"/>
<dbReference type="EMBL" id="JBHUPD010000002">
    <property type="protein sequence ID" value="MFD2873498.1"/>
    <property type="molecule type" value="Genomic_DNA"/>
</dbReference>
<dbReference type="Gene3D" id="3.90.70.10">
    <property type="entry name" value="Cysteine proteinases"/>
    <property type="match status" value="1"/>
</dbReference>
<evidence type="ECO:0000313" key="3">
    <source>
        <dbReference type="Proteomes" id="UP001597557"/>
    </source>
</evidence>
<dbReference type="Proteomes" id="UP001597557">
    <property type="component" value="Unassembled WGS sequence"/>
</dbReference>
<evidence type="ECO:0000259" key="1">
    <source>
        <dbReference type="Pfam" id="PF03412"/>
    </source>
</evidence>
<sequence length="29" mass="3521">MDCGPTCLQMIAKYYGKHYCNNLMFKNWF</sequence>
<evidence type="ECO:0000313" key="2">
    <source>
        <dbReference type="EMBL" id="MFD2873498.1"/>
    </source>
</evidence>
<dbReference type="InterPro" id="IPR005074">
    <property type="entry name" value="Peptidase_C39"/>
</dbReference>
<keyword evidence="3" id="KW-1185">Reference proteome</keyword>
<gene>
    <name evidence="2" type="ORF">ACFS5N_13520</name>
</gene>
<protein>
    <submittedName>
        <fullName evidence="2">Cysteine peptidase family C39 domain-containing protein</fullName>
    </submittedName>
</protein>
<accession>A0ABW5YDQ8</accession>
<name>A0ABW5YDQ8_9SPHI</name>